<accession>A0A8J2X2K8</accession>
<sequence>MTLEETIPVDEEGATLLRKPKTIGIRRVVVGAALVSFVIGVLAATAVRTSPGPRHASNLHSKHKHETTEVDDEGPHPYFWDDDDFPDDGIETYACERKCTTDADCATRWPEFNECGVCQNWGKNPSMECDRGTRPVAPPNTPSLTIKDAQIRLKSDPTKCVTFSPAADFRIHDTLIVDKCGGGDGAGHRLSLQQFTYSYETGSEKVNGEGRIVYDHDIIDKTNSANRCLSASLQWCNPKTGCDMILWDCKYLESNEGNLYYDGTTIRVYDNANNGDMCLTDHEGKLTMEKCKGKEGDKTQQWQIGDAPSPPPSGACNKACPSGKDSECSWLGGDNSCTKCDTTSGARFMCVAP</sequence>
<protein>
    <submittedName>
        <fullName evidence="3">Uncharacterized protein</fullName>
    </submittedName>
</protein>
<comment type="caution">
    <text evidence="3">The sequence shown here is derived from an EMBL/GenBank/DDBJ whole genome shotgun (WGS) entry which is preliminary data.</text>
</comment>
<dbReference type="InterPro" id="IPR035992">
    <property type="entry name" value="Ricin_B-like_lectins"/>
</dbReference>
<proteinExistence type="predicted"/>
<dbReference type="PROSITE" id="PS50231">
    <property type="entry name" value="RICIN_B_LECTIN"/>
    <property type="match status" value="1"/>
</dbReference>
<keyword evidence="4" id="KW-1185">Reference proteome</keyword>
<evidence type="ECO:0000256" key="2">
    <source>
        <dbReference type="SAM" id="Phobius"/>
    </source>
</evidence>
<feature type="transmembrane region" description="Helical" evidence="2">
    <location>
        <begin position="28"/>
        <end position="47"/>
    </location>
</feature>
<keyword evidence="2" id="KW-0812">Transmembrane</keyword>
<dbReference type="EMBL" id="CAKKNE010000005">
    <property type="protein sequence ID" value="CAH0377842.1"/>
    <property type="molecule type" value="Genomic_DNA"/>
</dbReference>
<evidence type="ECO:0000313" key="4">
    <source>
        <dbReference type="Proteomes" id="UP000789595"/>
    </source>
</evidence>
<name>A0A8J2X2K8_9STRA</name>
<dbReference type="SUPFAM" id="SSF50370">
    <property type="entry name" value="Ricin B-like lectins"/>
    <property type="match status" value="1"/>
</dbReference>
<reference evidence="3" key="1">
    <citation type="submission" date="2021-11" db="EMBL/GenBank/DDBJ databases">
        <authorList>
            <consortium name="Genoscope - CEA"/>
            <person name="William W."/>
        </authorList>
    </citation>
    <scope>NUCLEOTIDE SEQUENCE</scope>
</reference>
<dbReference type="AlphaFoldDB" id="A0A8J2X2K8"/>
<dbReference type="Proteomes" id="UP000789595">
    <property type="component" value="Unassembled WGS sequence"/>
</dbReference>
<feature type="region of interest" description="Disordered" evidence="1">
    <location>
        <begin position="49"/>
        <end position="76"/>
    </location>
</feature>
<keyword evidence="2" id="KW-0472">Membrane</keyword>
<evidence type="ECO:0000256" key="1">
    <source>
        <dbReference type="SAM" id="MobiDB-lite"/>
    </source>
</evidence>
<keyword evidence="2" id="KW-1133">Transmembrane helix</keyword>
<gene>
    <name evidence="3" type="ORF">PECAL_5P23620</name>
</gene>
<organism evidence="3 4">
    <name type="scientific">Pelagomonas calceolata</name>
    <dbReference type="NCBI Taxonomy" id="35677"/>
    <lineage>
        <taxon>Eukaryota</taxon>
        <taxon>Sar</taxon>
        <taxon>Stramenopiles</taxon>
        <taxon>Ochrophyta</taxon>
        <taxon>Pelagophyceae</taxon>
        <taxon>Pelagomonadales</taxon>
        <taxon>Pelagomonadaceae</taxon>
        <taxon>Pelagomonas</taxon>
    </lineage>
</organism>
<evidence type="ECO:0000313" key="3">
    <source>
        <dbReference type="EMBL" id="CAH0377842.1"/>
    </source>
</evidence>